<evidence type="ECO:0000313" key="2">
    <source>
        <dbReference type="EMBL" id="MCM2389580.1"/>
    </source>
</evidence>
<dbReference type="SUPFAM" id="SSF56601">
    <property type="entry name" value="beta-lactamase/transpeptidase-like"/>
    <property type="match status" value="1"/>
</dbReference>
<keyword evidence="3" id="KW-1185">Reference proteome</keyword>
<dbReference type="Pfam" id="PF00144">
    <property type="entry name" value="Beta-lactamase"/>
    <property type="match status" value="1"/>
</dbReference>
<name>A0ABT0UM99_9ACTN</name>
<dbReference type="Proteomes" id="UP001431429">
    <property type="component" value="Unassembled WGS sequence"/>
</dbReference>
<proteinExistence type="predicted"/>
<dbReference type="InterPro" id="IPR012338">
    <property type="entry name" value="Beta-lactam/transpept-like"/>
</dbReference>
<accession>A0ABT0UM99</accession>
<comment type="caution">
    <text evidence="2">The sequence shown here is derived from an EMBL/GenBank/DDBJ whole genome shotgun (WGS) entry which is preliminary data.</text>
</comment>
<dbReference type="EMBL" id="JAMQAW010000011">
    <property type="protein sequence ID" value="MCM2389580.1"/>
    <property type="molecule type" value="Genomic_DNA"/>
</dbReference>
<gene>
    <name evidence="2" type="ORF">NBG84_14985</name>
</gene>
<dbReference type="PANTHER" id="PTHR46825:SF9">
    <property type="entry name" value="BETA-LACTAMASE-RELATED DOMAIN-CONTAINING PROTEIN"/>
    <property type="match status" value="1"/>
</dbReference>
<dbReference type="InterPro" id="IPR050491">
    <property type="entry name" value="AmpC-like"/>
</dbReference>
<evidence type="ECO:0000313" key="3">
    <source>
        <dbReference type="Proteomes" id="UP001431429"/>
    </source>
</evidence>
<dbReference type="PANTHER" id="PTHR46825">
    <property type="entry name" value="D-ALANYL-D-ALANINE-CARBOXYPEPTIDASE/ENDOPEPTIDASE AMPH"/>
    <property type="match status" value="1"/>
</dbReference>
<dbReference type="InterPro" id="IPR001466">
    <property type="entry name" value="Beta-lactam-related"/>
</dbReference>
<evidence type="ECO:0000259" key="1">
    <source>
        <dbReference type="Pfam" id="PF00144"/>
    </source>
</evidence>
<sequence length="459" mass="48684">MTFNPVLWQARLNELRATHHVPGATLAVLADGEIHELASGLLHRGTGVETTTDSVFQLGSIAKIYTATLVLQLAEAGELDLNAPVLDVLPDFSVADSDATESITIRQLLSHTSGLTCDFTHDSGRGDDCLARYVEAARDVALDCPPGAAISYSSVGYNVLGRIVEVVTGGTWDQALKERLVAPLGLTHTMTLPEEALSFRTAMGHLPGEGPEPDPAPAWDMMPRSAGPYGRVLATAGDVLRLARMHLAGGTAEDGTRVLDSDTVATMQQRVVDVPDKWTVSADGWGLGWSLYDWSGTTGYGHDGASIGQYGYLRVVPQAQVAVVLLTNGGAARLLYADLMRELLAELAGVRMPDAFGPAAQPPVVDMAPLVGTYRREGVVITVSTQGDGTPHLRYEFVDGMKDFSPPLDMELTPLSGTVFAASGAGPSFSEDWMPVVFATLPDGTACCYIGMRCAPKTS</sequence>
<reference evidence="2" key="1">
    <citation type="submission" date="2022-06" db="EMBL/GenBank/DDBJ databases">
        <title>Genome public.</title>
        <authorList>
            <person name="Sun Q."/>
        </authorList>
    </citation>
    <scope>NUCLEOTIDE SEQUENCE</scope>
    <source>
        <strain evidence="2">CWNU-1</strain>
    </source>
</reference>
<dbReference type="Gene3D" id="3.40.710.10">
    <property type="entry name" value="DD-peptidase/beta-lactamase superfamily"/>
    <property type="match status" value="1"/>
</dbReference>
<protein>
    <submittedName>
        <fullName evidence="2">Beta-lactamase family protein</fullName>
    </submittedName>
</protein>
<feature type="domain" description="Beta-lactamase-related" evidence="1">
    <location>
        <begin position="10"/>
        <end position="331"/>
    </location>
</feature>
<dbReference type="RefSeq" id="WP_250919922.1">
    <property type="nucleotide sequence ID" value="NZ_JAMQAW010000011.1"/>
</dbReference>
<organism evidence="2 3">
    <name type="scientific">Streptomyces albipurpureus</name>
    <dbReference type="NCBI Taxonomy" id="2897419"/>
    <lineage>
        <taxon>Bacteria</taxon>
        <taxon>Bacillati</taxon>
        <taxon>Actinomycetota</taxon>
        <taxon>Actinomycetes</taxon>
        <taxon>Kitasatosporales</taxon>
        <taxon>Streptomycetaceae</taxon>
        <taxon>Streptomyces</taxon>
    </lineage>
</organism>